<dbReference type="EMBL" id="JAUSWJ010000001">
    <property type="protein sequence ID" value="MDQ0517922.1"/>
    <property type="molecule type" value="Genomic_DNA"/>
</dbReference>
<sequence length="139" mass="14391">MRFITIGLAAAALTAGIAAASAQTMSYSDAGALLAKSCGKDIEKYCAKINLGDGALRDCLMGPNAKVNPQCVADYQAVVASLTKRAAAQAAVPKLCRNDVARHCQGMVPGDAHFLSCLNASYRVVTAACNQAIVDAGWR</sequence>
<keyword evidence="3" id="KW-1185">Reference proteome</keyword>
<feature type="signal peptide" evidence="1">
    <location>
        <begin position="1"/>
        <end position="22"/>
    </location>
</feature>
<dbReference type="InterPro" id="IPR039728">
    <property type="entry name" value="GLG1"/>
</dbReference>
<accession>A0ABU0MAI3</accession>
<dbReference type="InterPro" id="IPR001893">
    <property type="entry name" value="Cys-rich_GLG1_repeat"/>
</dbReference>
<comment type="caution">
    <text evidence="2">The sequence shown here is derived from an EMBL/GenBank/DDBJ whole genome shotgun (WGS) entry which is preliminary data.</text>
</comment>
<evidence type="ECO:0000313" key="3">
    <source>
        <dbReference type="Proteomes" id="UP001223743"/>
    </source>
</evidence>
<dbReference type="Pfam" id="PF00839">
    <property type="entry name" value="Cys_rich_FGFR"/>
    <property type="match status" value="1"/>
</dbReference>
<reference evidence="2 3" key="1">
    <citation type="submission" date="2023-07" db="EMBL/GenBank/DDBJ databases">
        <title>Genomic Encyclopedia of Type Strains, Phase IV (KMG-IV): sequencing the most valuable type-strain genomes for metagenomic binning, comparative biology and taxonomic classification.</title>
        <authorList>
            <person name="Goeker M."/>
        </authorList>
    </citation>
    <scope>NUCLEOTIDE SEQUENCE [LARGE SCALE GENOMIC DNA]</scope>
    <source>
        <strain evidence="2 3">B1-1</strain>
    </source>
</reference>
<proteinExistence type="predicted"/>
<dbReference type="PANTHER" id="PTHR11884">
    <property type="entry name" value="SELECTIN LIGAND RELATED"/>
    <property type="match status" value="1"/>
</dbReference>
<feature type="chain" id="PRO_5047335918" description="Cysteine rich repeat protein" evidence="1">
    <location>
        <begin position="23"/>
        <end position="139"/>
    </location>
</feature>
<evidence type="ECO:0000256" key="1">
    <source>
        <dbReference type="SAM" id="SignalP"/>
    </source>
</evidence>
<dbReference type="PANTHER" id="PTHR11884:SF1">
    <property type="entry name" value="GOLGI APPARATUS PROTEIN 1"/>
    <property type="match status" value="1"/>
</dbReference>
<dbReference type="RefSeq" id="WP_266283306.1">
    <property type="nucleotide sequence ID" value="NZ_JAPKNF010000003.1"/>
</dbReference>
<name>A0ABU0MAI3_9HYPH</name>
<evidence type="ECO:0000313" key="2">
    <source>
        <dbReference type="EMBL" id="MDQ0517922.1"/>
    </source>
</evidence>
<dbReference type="Proteomes" id="UP001223743">
    <property type="component" value="Unassembled WGS sequence"/>
</dbReference>
<keyword evidence="1" id="KW-0732">Signal</keyword>
<evidence type="ECO:0008006" key="4">
    <source>
        <dbReference type="Google" id="ProtNLM"/>
    </source>
</evidence>
<protein>
    <recommendedName>
        <fullName evidence="4">Cysteine rich repeat protein</fullName>
    </recommendedName>
</protein>
<gene>
    <name evidence="2" type="ORF">QO015_003535</name>
</gene>
<organism evidence="2 3">
    <name type="scientific">Kaistia geumhonensis</name>
    <dbReference type="NCBI Taxonomy" id="410839"/>
    <lineage>
        <taxon>Bacteria</taxon>
        <taxon>Pseudomonadati</taxon>
        <taxon>Pseudomonadota</taxon>
        <taxon>Alphaproteobacteria</taxon>
        <taxon>Hyphomicrobiales</taxon>
        <taxon>Kaistiaceae</taxon>
        <taxon>Kaistia</taxon>
    </lineage>
</organism>